<feature type="transmembrane region" description="Helical" evidence="8">
    <location>
        <begin position="6"/>
        <end position="29"/>
    </location>
</feature>
<dbReference type="Proteomes" id="UP000281985">
    <property type="component" value="Unassembled WGS sequence"/>
</dbReference>
<evidence type="ECO:0000313" key="10">
    <source>
        <dbReference type="EMBL" id="RMB59222.1"/>
    </source>
</evidence>
<feature type="transmembrane region" description="Helical" evidence="8">
    <location>
        <begin position="138"/>
        <end position="163"/>
    </location>
</feature>
<evidence type="ECO:0000256" key="8">
    <source>
        <dbReference type="SAM" id="Phobius"/>
    </source>
</evidence>
<dbReference type="Pfam" id="PF01595">
    <property type="entry name" value="CNNM"/>
    <property type="match status" value="1"/>
</dbReference>
<evidence type="ECO:0000256" key="4">
    <source>
        <dbReference type="ARBA" id="ARBA00022989"/>
    </source>
</evidence>
<dbReference type="InterPro" id="IPR044751">
    <property type="entry name" value="Ion_transp-like_CBS"/>
</dbReference>
<dbReference type="AlphaFoldDB" id="A0A3M0G9N5"/>
<keyword evidence="4 8" id="KW-1133">Transmembrane helix</keyword>
<evidence type="ECO:0000256" key="7">
    <source>
        <dbReference type="PROSITE-ProRule" id="PRU00703"/>
    </source>
</evidence>
<reference evidence="10 11" key="1">
    <citation type="submission" date="2018-10" db="EMBL/GenBank/DDBJ databases">
        <title>Dokdonia luteus sp. nov., isolated from sea water.</title>
        <authorList>
            <person name="Zhou L.Y."/>
            <person name="Du Z.J."/>
        </authorList>
    </citation>
    <scope>NUCLEOTIDE SEQUENCE [LARGE SCALE GENOMIC DNA]</scope>
    <source>
        <strain evidence="10 11">SH27</strain>
    </source>
</reference>
<evidence type="ECO:0000256" key="3">
    <source>
        <dbReference type="ARBA" id="ARBA00022737"/>
    </source>
</evidence>
<evidence type="ECO:0000259" key="9">
    <source>
        <dbReference type="PROSITE" id="PS51371"/>
    </source>
</evidence>
<proteinExistence type="predicted"/>
<dbReference type="Pfam" id="PF00571">
    <property type="entry name" value="CBS"/>
    <property type="match status" value="1"/>
</dbReference>
<accession>A0A3M0G9N5</accession>
<dbReference type="CDD" id="cd04590">
    <property type="entry name" value="CBS_pair_CorC_HlyC_assoc"/>
    <property type="match status" value="1"/>
</dbReference>
<dbReference type="InterPro" id="IPR016169">
    <property type="entry name" value="FAD-bd_PCMH_sub2"/>
</dbReference>
<protein>
    <submittedName>
        <fullName evidence="10">HlyC/CorC family transporter</fullName>
    </submittedName>
</protein>
<keyword evidence="5 7" id="KW-0129">CBS domain</keyword>
<keyword evidence="2 8" id="KW-0812">Transmembrane</keyword>
<dbReference type="GO" id="GO:0050660">
    <property type="term" value="F:flavin adenine dinucleotide binding"/>
    <property type="evidence" value="ECO:0007669"/>
    <property type="project" value="InterPro"/>
</dbReference>
<keyword evidence="6 8" id="KW-0472">Membrane</keyword>
<keyword evidence="3" id="KW-0677">Repeat</keyword>
<dbReference type="RefSeq" id="WP_121917390.1">
    <property type="nucleotide sequence ID" value="NZ_REFV01000007.1"/>
</dbReference>
<organism evidence="10 11">
    <name type="scientific">Dokdonia sinensis</name>
    <dbReference type="NCBI Taxonomy" id="2479847"/>
    <lineage>
        <taxon>Bacteria</taxon>
        <taxon>Pseudomonadati</taxon>
        <taxon>Bacteroidota</taxon>
        <taxon>Flavobacteriia</taxon>
        <taxon>Flavobacteriales</taxon>
        <taxon>Flavobacteriaceae</taxon>
        <taxon>Dokdonia</taxon>
    </lineage>
</organism>
<comment type="subcellular location">
    <subcellularLocation>
        <location evidence="1">Membrane</location>
        <topology evidence="1">Multi-pass membrane protein</topology>
    </subcellularLocation>
</comment>
<dbReference type="InterPro" id="IPR005170">
    <property type="entry name" value="Transptr-assoc_dom"/>
</dbReference>
<evidence type="ECO:0000256" key="5">
    <source>
        <dbReference type="ARBA" id="ARBA00023122"/>
    </source>
</evidence>
<dbReference type="GO" id="GO:0005886">
    <property type="term" value="C:plasma membrane"/>
    <property type="evidence" value="ECO:0007669"/>
    <property type="project" value="TreeGrafter"/>
</dbReference>
<dbReference type="OrthoDB" id="9798188at2"/>
<sequence>MDNTNVQIIVIITTLILSAFFSGMEIAYISSNKIHIELEKKQNNLLAQVLTRLTAKPSRFIATMLLGNNIALVVYGYFMGALLQGWLEGMPFGENMMWLNTIVTKFALLSQTIISTIVILLTAEFLPKVFFQIYANKLLKIFAVPAYFFYLVFGVISSFIIWISDFILKYLFKTDGDEVQLAFTKVELGNYISEQMESVSEHEEVDTEIQIFQNALEFSEVKSREVMIPRTEIIAVEERTLPSALNEKFVDTGLSKILVYKDTIDDIVGYVHSFALFKKPKTISSVLMPVVYVPETMLIKDVLNVLTKKRKSIAVVIDEYGGTSGMMTVEDIVEELFGEIEDEHDSVALTEIVQGDGTYVFSARLEVDYLNENYKINFPESENYETLGGLIVSHTEDIPKVGDEIEIETLRFRILETSSTKPELVEVRLIED</sequence>
<dbReference type="InterPro" id="IPR036318">
    <property type="entry name" value="FAD-bd_PCMH-like_sf"/>
</dbReference>
<name>A0A3M0G9N5_9FLAO</name>
<evidence type="ECO:0000313" key="11">
    <source>
        <dbReference type="Proteomes" id="UP000281985"/>
    </source>
</evidence>
<feature type="domain" description="CBS" evidence="9">
    <location>
        <begin position="283"/>
        <end position="346"/>
    </location>
</feature>
<evidence type="ECO:0000256" key="6">
    <source>
        <dbReference type="ARBA" id="ARBA00023136"/>
    </source>
</evidence>
<dbReference type="PANTHER" id="PTHR22777">
    <property type="entry name" value="HEMOLYSIN-RELATED"/>
    <property type="match status" value="1"/>
</dbReference>
<dbReference type="EMBL" id="REFV01000007">
    <property type="protein sequence ID" value="RMB59222.1"/>
    <property type="molecule type" value="Genomic_DNA"/>
</dbReference>
<dbReference type="SMART" id="SM01091">
    <property type="entry name" value="CorC_HlyC"/>
    <property type="match status" value="1"/>
</dbReference>
<keyword evidence="11" id="KW-1185">Reference proteome</keyword>
<feature type="transmembrane region" description="Helical" evidence="8">
    <location>
        <begin position="60"/>
        <end position="86"/>
    </location>
</feature>
<dbReference type="InterPro" id="IPR002550">
    <property type="entry name" value="CNNM"/>
</dbReference>
<gene>
    <name evidence="10" type="ORF">EAX61_09205</name>
</gene>
<dbReference type="PROSITE" id="PS51371">
    <property type="entry name" value="CBS"/>
    <property type="match status" value="1"/>
</dbReference>
<evidence type="ECO:0000256" key="1">
    <source>
        <dbReference type="ARBA" id="ARBA00004141"/>
    </source>
</evidence>
<dbReference type="SUPFAM" id="SSF54631">
    <property type="entry name" value="CBS-domain pair"/>
    <property type="match status" value="1"/>
</dbReference>
<feature type="transmembrane region" description="Helical" evidence="8">
    <location>
        <begin position="106"/>
        <end position="126"/>
    </location>
</feature>
<dbReference type="InterPro" id="IPR046342">
    <property type="entry name" value="CBS_dom_sf"/>
</dbReference>
<comment type="caution">
    <text evidence="10">The sequence shown here is derived from an EMBL/GenBank/DDBJ whole genome shotgun (WGS) entry which is preliminary data.</text>
</comment>
<dbReference type="SUPFAM" id="SSF56176">
    <property type="entry name" value="FAD-binding/transporter-associated domain-like"/>
    <property type="match status" value="1"/>
</dbReference>
<dbReference type="Gene3D" id="3.30.465.10">
    <property type="match status" value="1"/>
</dbReference>
<evidence type="ECO:0000256" key="2">
    <source>
        <dbReference type="ARBA" id="ARBA00022692"/>
    </source>
</evidence>
<dbReference type="InterPro" id="IPR000644">
    <property type="entry name" value="CBS_dom"/>
</dbReference>
<dbReference type="Gene3D" id="3.10.580.10">
    <property type="entry name" value="CBS-domain"/>
    <property type="match status" value="1"/>
</dbReference>
<dbReference type="Pfam" id="PF03471">
    <property type="entry name" value="CorC_HlyC"/>
    <property type="match status" value="1"/>
</dbReference>
<dbReference type="PANTHER" id="PTHR22777:SF17">
    <property type="entry name" value="UPF0053 PROTEIN SLL0260"/>
    <property type="match status" value="1"/>
</dbReference>